<feature type="domain" description="M23ase beta-sheet core" evidence="3">
    <location>
        <begin position="184"/>
        <end position="282"/>
    </location>
</feature>
<protein>
    <submittedName>
        <fullName evidence="4">M23 family metallopeptidase</fullName>
    </submittedName>
</protein>
<dbReference type="CDD" id="cd12797">
    <property type="entry name" value="M23_peptidase"/>
    <property type="match status" value="1"/>
</dbReference>
<dbReference type="SUPFAM" id="SSF51261">
    <property type="entry name" value="Duplicated hybrid motif"/>
    <property type="match status" value="1"/>
</dbReference>
<keyword evidence="5" id="KW-1185">Reference proteome</keyword>
<evidence type="ECO:0000313" key="5">
    <source>
        <dbReference type="Proteomes" id="UP001204579"/>
    </source>
</evidence>
<dbReference type="PANTHER" id="PTHR21666:SF289">
    <property type="entry name" value="L-ALA--D-GLU ENDOPEPTIDASE"/>
    <property type="match status" value="1"/>
</dbReference>
<dbReference type="PANTHER" id="PTHR21666">
    <property type="entry name" value="PEPTIDASE-RELATED"/>
    <property type="match status" value="1"/>
</dbReference>
<dbReference type="InterPro" id="IPR011055">
    <property type="entry name" value="Dup_hybrid_motif"/>
</dbReference>
<accession>A0AAW5MZW2</accession>
<reference evidence="4 5" key="1">
    <citation type="submission" date="2022-08" db="EMBL/GenBank/DDBJ databases">
        <authorList>
            <person name="Zeman M."/>
            <person name="Kubasova T."/>
        </authorList>
    </citation>
    <scope>NUCLEOTIDE SEQUENCE [LARGE SCALE GENOMIC DNA]</scope>
    <source>
        <strain evidence="4 5">ET62</strain>
    </source>
</reference>
<evidence type="ECO:0000256" key="2">
    <source>
        <dbReference type="SAM" id="Phobius"/>
    </source>
</evidence>
<dbReference type="Proteomes" id="UP001204579">
    <property type="component" value="Unassembled WGS sequence"/>
</dbReference>
<dbReference type="GeneID" id="82443154"/>
<organism evidence="4 5">
    <name type="scientific">Phocaeicola barnesiae</name>
    <dbReference type="NCBI Taxonomy" id="376804"/>
    <lineage>
        <taxon>Bacteria</taxon>
        <taxon>Pseudomonadati</taxon>
        <taxon>Bacteroidota</taxon>
        <taxon>Bacteroidia</taxon>
        <taxon>Bacteroidales</taxon>
        <taxon>Bacteroidaceae</taxon>
        <taxon>Phocaeicola</taxon>
    </lineage>
</organism>
<dbReference type="Pfam" id="PF01551">
    <property type="entry name" value="Peptidase_M23"/>
    <property type="match status" value="1"/>
</dbReference>
<dbReference type="RefSeq" id="WP_018710682.1">
    <property type="nucleotide sequence ID" value="NZ_CAUBSI010000031.1"/>
</dbReference>
<keyword evidence="2" id="KW-0472">Membrane</keyword>
<keyword evidence="2" id="KW-1133">Transmembrane helix</keyword>
<dbReference type="Gene3D" id="2.70.70.10">
    <property type="entry name" value="Glucose Permease (Domain IIA)"/>
    <property type="match status" value="1"/>
</dbReference>
<evidence type="ECO:0000256" key="1">
    <source>
        <dbReference type="ARBA" id="ARBA00022729"/>
    </source>
</evidence>
<dbReference type="InterPro" id="IPR016047">
    <property type="entry name" value="M23ase_b-sheet_dom"/>
</dbReference>
<keyword evidence="1" id="KW-0732">Signal</keyword>
<feature type="transmembrane region" description="Helical" evidence="2">
    <location>
        <begin position="43"/>
        <end position="64"/>
    </location>
</feature>
<evidence type="ECO:0000313" key="4">
    <source>
        <dbReference type="EMBL" id="MCR8873888.1"/>
    </source>
</evidence>
<dbReference type="GO" id="GO:0004222">
    <property type="term" value="F:metalloendopeptidase activity"/>
    <property type="evidence" value="ECO:0007669"/>
    <property type="project" value="TreeGrafter"/>
</dbReference>
<dbReference type="AlphaFoldDB" id="A0AAW5MZW2"/>
<comment type="caution">
    <text evidence="4">The sequence shown here is derived from an EMBL/GenBank/DDBJ whole genome shotgun (WGS) entry which is preliminary data.</text>
</comment>
<name>A0AAW5MZW2_9BACT</name>
<proteinExistence type="predicted"/>
<dbReference type="EMBL" id="JANRHJ010000007">
    <property type="protein sequence ID" value="MCR8873888.1"/>
    <property type="molecule type" value="Genomic_DNA"/>
</dbReference>
<gene>
    <name evidence="4" type="ORF">NW209_07665</name>
</gene>
<sequence length="288" mass="32817">MKRRGRKAFWHNIKFKYKLIVLNENTLEEVVGIHVSKLNGISVLLAACTVIFLIAAFIIMFTPLRNYLPGYMNSEVRRQVVENALRADSLQQALARQQLYLMNIQDIISGKVKADTVQSIDSLTDVRVEELMERSEEEEKFRQQYEEKERYNLRSVNENHDAAGLIFYRPVRGVMTTGFQPMQKHFGTDLVAAPNENVLAALDGTVILAAYTAEAGYVIQLQHARNFITVYKHCGSLLKKEGDEVKGGEVIALVENKVEGNPEGEQPHLHFELWHQGTPINPEKYIVF</sequence>
<dbReference type="InterPro" id="IPR050570">
    <property type="entry name" value="Cell_wall_metabolism_enzyme"/>
</dbReference>
<keyword evidence="2" id="KW-0812">Transmembrane</keyword>
<evidence type="ECO:0000259" key="3">
    <source>
        <dbReference type="Pfam" id="PF01551"/>
    </source>
</evidence>